<evidence type="ECO:0000259" key="9">
    <source>
        <dbReference type="Pfam" id="PF12931"/>
    </source>
</evidence>
<keyword evidence="4 7" id="KW-0256">Endoplasmic reticulum</keyword>
<dbReference type="RefSeq" id="XP_018228031.1">
    <property type="nucleotide sequence ID" value="XM_018375682.1"/>
</dbReference>
<dbReference type="GO" id="GO:0005789">
    <property type="term" value="C:endoplasmic reticulum membrane"/>
    <property type="evidence" value="ECO:0007669"/>
    <property type="project" value="UniProtKB-SubCell"/>
</dbReference>
<sequence length="1688" mass="195579">MEKDIKDEKNKLEQIDPYTSQYSDTKQKIDTKFIQWNSEYSEVTDISTKEFNKDNISLQSSKKKIHEKSKILPQFMPHQQVTENEHFEKLNPFDINYIKNINNNNNFHRKPIFFSNEHNKETQNHLEMQASDDFISNNINKINSNIYENISMNLAEKQGTPESAISVSETYEPSRQSIINLESNSINLNQNFSKKSTIENFNKNEENLSKNIFEEDYVSSKTVFIEELSNSKNNHTEKDMPVNKKENNIILDLHTKFDHASTLFQTTDSDESSFFKDISDTIIPDKNSKSHRNIIENDIISNQTNYNDIWKTIGEDTDFLPDEIPHIKNHTNSYINNIKNGSGLKTAISNKEINSLLKNNTEDCFNQISNASSFYLDNPKSNETSFEKPNNTCSYNIGLQTNILDINKLKDAPSQFLSSQIPTESYFSTANLEQNETALKSYISAKGGYLSPYDLPMQIIHKFKHPINPISNKYSEIQKHNYSLNHPETNINEPNARLYNLMQNISINKNISDNPIMFHNDTASKSTINQKKFQEHTPINTPILNINMPSIQQTFKTYEEKTEEKNKMFQDFPLELSGNSKIQAQNIHKTLHIAHIQNSNTRTEYPNTHFFTINQQNLKEIDQTYSENNQNIPNIPESNFLLSNMPPSINNPETNIQEINLNYFSLNSKKTQDIYEKSRIQKNTLKSNDIIDPETKVINRTNLYSQYSSVPYNSKRNISNNEDIWDPNNKKSLEHQQSYPFTSKYEPYSPSIKQNLSPTLDFSSDTNNSYSQSEKQYDTLMISNEYSSFGLPSHLASDIYINNSLSNGNENSKIYNFQEKSETAYHKNDFKNTNHPILVWGFGGKIITIFPNKINVSNNTEYMHFNSSNTFGTLKISNIRSYVEKSELLQLMPPGPLFSTSKSTNKTYKKEAIKWMKEKIQLLEHIENYEQSFLNEKILLWKIIYVLLDNSNSPNQMETIHLILNLLYPELQLLNKKEHEFTITADFANHSSNINENVREISSYIVTQESLEQIKLYLLKGAKDNALQFCLDKKLWSHALLISSSMNREAWKYVVKKFIYSEIDINNKNLQSLKFFYETLYESDSETENSIFFDKIINTQINKIDKSCQDHLNDWKEKLAIILSNPNDKDFTIIYNLGKSLIKNNNIIAGHICFLLARKDNAFFISDIPNSDLILIGEDHMKNSSFYCDLDNIILNEILELCTALRSQSPFYGYVHLQAYKFYYTAVLTDFGYISEAQKYCESINDIIKKYSKSSAFFHPFFIQQFQEFSSRFLTCESLDSLSSWFGKKMTKPKLDSFWGSIENKLSKFVAGETGSIESQKNSNNDSKPFVRLAEKASLSRIHSQANFKVLNTYIATPFLMQDENIHQQNHQEKLIKTDQNNYKISPNLFTTNSQDHDIILKNKNYNNLTYHQSIQAFDRTSQDNSSDSDQYYKKAITLENDSEVILERQSIIKENNELKQQKGDNSDYIESMDTLTNQSYNAKSVSQDFFDTKFESQDSSRSNHKPQNLDSLKVESQSSKKDEENKNINSSWFSKWWGKKEQSKEKKVYKAKLGEDNSFVYDVKLKKWINKKDNLSTFEQNILPPPPKKTESSHSKEPVIKESQYYEEMPNKLSSISISQIDSTKNQLSVKSTNKPIVLDGNTLDDLLEMASKHSSTIGNAQGKLFSRKTKTKNTKDKYVNIMNLTP</sequence>
<dbReference type="GO" id="GO:0070973">
    <property type="term" value="P:protein localization to endoplasmic reticulum exit site"/>
    <property type="evidence" value="ECO:0007669"/>
    <property type="project" value="TreeGrafter"/>
</dbReference>
<evidence type="ECO:0000256" key="1">
    <source>
        <dbReference type="ARBA" id="ARBA00004397"/>
    </source>
</evidence>
<dbReference type="InterPro" id="IPR024340">
    <property type="entry name" value="Sec16_CCD"/>
</dbReference>
<evidence type="ECO:0000256" key="2">
    <source>
        <dbReference type="ARBA" id="ARBA00005927"/>
    </source>
</evidence>
<evidence type="ECO:0000259" key="10">
    <source>
        <dbReference type="Pfam" id="PF12932"/>
    </source>
</evidence>
<dbReference type="Gene3D" id="1.25.40.1030">
    <property type="match status" value="1"/>
</dbReference>
<dbReference type="GO" id="GO:0070971">
    <property type="term" value="C:endoplasmic reticulum exit site"/>
    <property type="evidence" value="ECO:0007669"/>
    <property type="project" value="UniProtKB-ARBA"/>
</dbReference>
<keyword evidence="12" id="KW-1185">Reference proteome</keyword>
<dbReference type="Pfam" id="PF12932">
    <property type="entry name" value="Sec16"/>
    <property type="match status" value="1"/>
</dbReference>
<protein>
    <recommendedName>
        <fullName evidence="7">Protein transport protein sec16</fullName>
    </recommendedName>
</protein>
<evidence type="ECO:0000313" key="11">
    <source>
        <dbReference type="EMBL" id="KTW26502.1"/>
    </source>
</evidence>
<gene>
    <name evidence="11" type="ORF">T551_03419</name>
</gene>
<keyword evidence="3 7" id="KW-0813">Transport</keyword>
<dbReference type="EMBL" id="LFWA01000017">
    <property type="protein sequence ID" value="KTW26502.1"/>
    <property type="molecule type" value="Genomic_DNA"/>
</dbReference>
<dbReference type="eggNOG" id="KOG1913">
    <property type="taxonomic scope" value="Eukaryota"/>
</dbReference>
<evidence type="ECO:0000256" key="5">
    <source>
        <dbReference type="ARBA" id="ARBA00022892"/>
    </source>
</evidence>
<feature type="compositionally biased region" description="Polar residues" evidence="8">
    <location>
        <begin position="1500"/>
        <end position="1518"/>
    </location>
</feature>
<feature type="region of interest" description="Disordered" evidence="8">
    <location>
        <begin position="1495"/>
        <end position="1527"/>
    </location>
</feature>
<reference evidence="12" key="1">
    <citation type="journal article" date="2016" name="Nat. Commun.">
        <title>Genome analysis of three Pneumocystis species reveals adaptation mechanisms to life exclusively in mammalian hosts.</title>
        <authorList>
            <person name="Ma L."/>
            <person name="Chen Z."/>
            <person name="Huang D.W."/>
            <person name="Kutty G."/>
            <person name="Ishihara M."/>
            <person name="Wang H."/>
            <person name="Abouelleil A."/>
            <person name="Bishop L."/>
            <person name="Davey E."/>
            <person name="Deng R."/>
            <person name="Deng X."/>
            <person name="Fan L."/>
            <person name="Fantoni G."/>
            <person name="Fitzgerald M."/>
            <person name="Gogineni E."/>
            <person name="Goldberg J.M."/>
            <person name="Handley G."/>
            <person name="Hu X."/>
            <person name="Huber C."/>
            <person name="Jiao X."/>
            <person name="Jones K."/>
            <person name="Levin J.Z."/>
            <person name="Liu Y."/>
            <person name="Macdonald P."/>
            <person name="Melnikov A."/>
            <person name="Raley C."/>
            <person name="Sassi M."/>
            <person name="Sherman B.T."/>
            <person name="Song X."/>
            <person name="Sykes S."/>
            <person name="Tran B."/>
            <person name="Walsh L."/>
            <person name="Xia Y."/>
            <person name="Yang J."/>
            <person name="Young S."/>
            <person name="Zeng Q."/>
            <person name="Zheng X."/>
            <person name="Stephens R."/>
            <person name="Nusbaum C."/>
            <person name="Birren B.W."/>
            <person name="Azadi P."/>
            <person name="Lempicki R.A."/>
            <person name="Cuomo C.A."/>
            <person name="Kovacs J.A."/>
        </authorList>
    </citation>
    <scope>NUCLEOTIDE SEQUENCE [LARGE SCALE GENOMIC DNA]</scope>
    <source>
        <strain evidence="12">RU7</strain>
    </source>
</reference>
<keyword evidence="7" id="KW-0072">Autophagy</keyword>
<organism evidence="11 12">
    <name type="scientific">Pneumocystis jirovecii (strain RU7)</name>
    <name type="common">Human pneumocystis pneumonia agent</name>
    <dbReference type="NCBI Taxonomy" id="1408657"/>
    <lineage>
        <taxon>Eukaryota</taxon>
        <taxon>Fungi</taxon>
        <taxon>Dikarya</taxon>
        <taxon>Ascomycota</taxon>
        <taxon>Taphrinomycotina</taxon>
        <taxon>Pneumocystomycetes</taxon>
        <taxon>Pneumocystaceae</taxon>
        <taxon>Pneumocystis</taxon>
    </lineage>
</organism>
<dbReference type="Pfam" id="PF12931">
    <property type="entry name" value="TPR_Sec16"/>
    <property type="match status" value="1"/>
</dbReference>
<comment type="function">
    <text evidence="6 7">Involved in the initiation of assembly of the COPII coat required for the formation of transport vesicles from the endoplasmic reticulum (ER) and the selection of cargo molecules. Also involved in autophagy.</text>
</comment>
<dbReference type="PANTHER" id="PTHR13402">
    <property type="entry name" value="RGPR-RELATED"/>
    <property type="match status" value="1"/>
</dbReference>
<dbReference type="CDD" id="cd09233">
    <property type="entry name" value="ACE1-Sec16-like"/>
    <property type="match status" value="1"/>
</dbReference>
<keyword evidence="7" id="KW-0472">Membrane</keyword>
<dbReference type="GO" id="GO:0016192">
    <property type="term" value="P:vesicle-mediated transport"/>
    <property type="evidence" value="ECO:0007669"/>
    <property type="project" value="UniProtKB-KW"/>
</dbReference>
<dbReference type="VEuPathDB" id="FungiDB:T551_03419"/>
<evidence type="ECO:0000256" key="8">
    <source>
        <dbReference type="SAM" id="MobiDB-lite"/>
    </source>
</evidence>
<dbReference type="OrthoDB" id="8918678at2759"/>
<comment type="caution">
    <text evidence="11">The sequence shown here is derived from an EMBL/GenBank/DDBJ whole genome shotgun (WGS) entry which is preliminary data.</text>
</comment>
<accession>A0A0W4ZDP3</accession>
<dbReference type="PANTHER" id="PTHR13402:SF6">
    <property type="entry name" value="SECRETORY 16, ISOFORM I"/>
    <property type="match status" value="1"/>
</dbReference>
<evidence type="ECO:0000256" key="4">
    <source>
        <dbReference type="ARBA" id="ARBA00022824"/>
    </source>
</evidence>
<name>A0A0W4ZDP3_PNEJ7</name>
<proteinExistence type="inferred from homology"/>
<feature type="domain" description="Sec16 Sec23-binding" evidence="9">
    <location>
        <begin position="1014"/>
        <end position="1313"/>
    </location>
</feature>
<dbReference type="GO" id="GO:0012507">
    <property type="term" value="C:ER to Golgi transport vesicle membrane"/>
    <property type="evidence" value="ECO:0007669"/>
    <property type="project" value="TreeGrafter"/>
</dbReference>
<keyword evidence="7" id="KW-0653">Protein transport</keyword>
<dbReference type="Proteomes" id="UP000053447">
    <property type="component" value="Unassembled WGS sequence"/>
</dbReference>
<dbReference type="InterPro" id="IPR024298">
    <property type="entry name" value="Sec16_Sec23-bd"/>
</dbReference>
<comment type="similarity">
    <text evidence="2 7">Belongs to the SEC16 family.</text>
</comment>
<dbReference type="GO" id="GO:0015031">
    <property type="term" value="P:protein transport"/>
    <property type="evidence" value="ECO:0007669"/>
    <property type="project" value="UniProtKB-KW"/>
</dbReference>
<evidence type="ECO:0000256" key="3">
    <source>
        <dbReference type="ARBA" id="ARBA00022448"/>
    </source>
</evidence>
<dbReference type="GeneID" id="28941937"/>
<dbReference type="GO" id="GO:0006914">
    <property type="term" value="P:autophagy"/>
    <property type="evidence" value="ECO:0007669"/>
    <property type="project" value="UniProtKB-KW"/>
</dbReference>
<dbReference type="STRING" id="1408657.A0A0W4ZDP3"/>
<evidence type="ECO:0000256" key="6">
    <source>
        <dbReference type="ARBA" id="ARBA00024687"/>
    </source>
</evidence>
<feature type="domain" description="Sec16 central conserved" evidence="10">
    <location>
        <begin position="835"/>
        <end position="950"/>
    </location>
</feature>
<dbReference type="GO" id="GO:0007030">
    <property type="term" value="P:Golgi organization"/>
    <property type="evidence" value="ECO:0007669"/>
    <property type="project" value="TreeGrafter"/>
</dbReference>
<keyword evidence="5 7" id="KW-0931">ER-Golgi transport</keyword>
<evidence type="ECO:0000256" key="7">
    <source>
        <dbReference type="RuleBase" id="RU364101"/>
    </source>
</evidence>
<evidence type="ECO:0000313" key="12">
    <source>
        <dbReference type="Proteomes" id="UP000053447"/>
    </source>
</evidence>
<comment type="subcellular location">
    <subcellularLocation>
        <location evidence="1">Endoplasmic reticulum membrane</location>
        <topology evidence="1">Peripheral membrane protein</topology>
        <orientation evidence="1">Cytoplasmic side</orientation>
    </subcellularLocation>
</comment>